<dbReference type="EMBL" id="CAJNOQ010008984">
    <property type="protein sequence ID" value="CAF1212178.1"/>
    <property type="molecule type" value="Genomic_DNA"/>
</dbReference>
<keyword evidence="1" id="KW-0547">Nucleotide-binding</keyword>
<sequence length="263" mass="29615">MAEEKIPINIVVIGHVDCGKSTLIGQLICKCGVIDKRTIEKFNKEMGNSSYKYAWILDKLKAERERDITIHISSWKFETQKCYITISDAPGYRNYVKSMTIAVSKADCAVLVVAAALGEFEAGISKTGQTREHILLAYTSGVKQMIVVVNKMDIIGYSLSTVAFVPISSWHGDNMVEPSDKMPWFKGWNIEHKEENVNGITLLEALNAIIQPTRSTDKSLRRLFIDLNDFLFDSQVIMRRSMSSESYPVACSIAFIVTHHRTK</sequence>
<dbReference type="PROSITE" id="PS51722">
    <property type="entry name" value="G_TR_2"/>
    <property type="match status" value="1"/>
</dbReference>
<dbReference type="AlphaFoldDB" id="A0A814XJS2"/>
<dbReference type="GO" id="GO:0003924">
    <property type="term" value="F:GTPase activity"/>
    <property type="evidence" value="ECO:0007669"/>
    <property type="project" value="InterPro"/>
</dbReference>
<dbReference type="GO" id="GO:0005525">
    <property type="term" value="F:GTP binding"/>
    <property type="evidence" value="ECO:0007669"/>
    <property type="project" value="UniProtKB-KW"/>
</dbReference>
<comment type="caution">
    <text evidence="4">The sequence shown here is derived from an EMBL/GenBank/DDBJ whole genome shotgun (WGS) entry which is preliminary data.</text>
</comment>
<evidence type="ECO:0000313" key="5">
    <source>
        <dbReference type="EMBL" id="CAF3976146.1"/>
    </source>
</evidence>
<dbReference type="Gene3D" id="3.40.50.300">
    <property type="entry name" value="P-loop containing nucleotide triphosphate hydrolases"/>
    <property type="match status" value="1"/>
</dbReference>
<dbReference type="EMBL" id="CAJOBC010008986">
    <property type="protein sequence ID" value="CAF3976146.1"/>
    <property type="molecule type" value="Genomic_DNA"/>
</dbReference>
<dbReference type="SUPFAM" id="SSF52540">
    <property type="entry name" value="P-loop containing nucleoside triphosphate hydrolases"/>
    <property type="match status" value="1"/>
</dbReference>
<dbReference type="Proteomes" id="UP000681722">
    <property type="component" value="Unassembled WGS sequence"/>
</dbReference>
<name>A0A814XJS2_9BILA</name>
<feature type="domain" description="Tr-type G" evidence="3">
    <location>
        <begin position="5"/>
        <end position="216"/>
    </location>
</feature>
<evidence type="ECO:0000256" key="1">
    <source>
        <dbReference type="ARBA" id="ARBA00022741"/>
    </source>
</evidence>
<protein>
    <recommendedName>
        <fullName evidence="3">Tr-type G domain-containing protein</fullName>
    </recommendedName>
</protein>
<dbReference type="InterPro" id="IPR027417">
    <property type="entry name" value="P-loop_NTPase"/>
</dbReference>
<dbReference type="InterPro" id="IPR000795">
    <property type="entry name" value="T_Tr_GTP-bd_dom"/>
</dbReference>
<proteinExistence type="predicted"/>
<evidence type="ECO:0000256" key="2">
    <source>
        <dbReference type="ARBA" id="ARBA00023134"/>
    </source>
</evidence>
<organism evidence="4 6">
    <name type="scientific">Didymodactylos carnosus</name>
    <dbReference type="NCBI Taxonomy" id="1234261"/>
    <lineage>
        <taxon>Eukaryota</taxon>
        <taxon>Metazoa</taxon>
        <taxon>Spiralia</taxon>
        <taxon>Gnathifera</taxon>
        <taxon>Rotifera</taxon>
        <taxon>Eurotatoria</taxon>
        <taxon>Bdelloidea</taxon>
        <taxon>Philodinida</taxon>
        <taxon>Philodinidae</taxon>
        <taxon>Didymodactylos</taxon>
    </lineage>
</organism>
<dbReference type="Pfam" id="PF00009">
    <property type="entry name" value="GTP_EFTU"/>
    <property type="match status" value="1"/>
</dbReference>
<keyword evidence="6" id="KW-1185">Reference proteome</keyword>
<accession>A0A814XJS2</accession>
<keyword evidence="2" id="KW-0342">GTP-binding</keyword>
<dbReference type="Proteomes" id="UP000663829">
    <property type="component" value="Unassembled WGS sequence"/>
</dbReference>
<dbReference type="OrthoDB" id="342024at2759"/>
<evidence type="ECO:0000313" key="6">
    <source>
        <dbReference type="Proteomes" id="UP000663829"/>
    </source>
</evidence>
<dbReference type="InterPro" id="IPR050100">
    <property type="entry name" value="TRAFAC_GTPase_members"/>
</dbReference>
<gene>
    <name evidence="4" type="ORF">GPM918_LOCUS24267</name>
    <name evidence="5" type="ORF">SRO942_LOCUS24266</name>
</gene>
<dbReference type="PANTHER" id="PTHR23115">
    <property type="entry name" value="TRANSLATION FACTOR"/>
    <property type="match status" value="1"/>
</dbReference>
<reference evidence="4" key="1">
    <citation type="submission" date="2021-02" db="EMBL/GenBank/DDBJ databases">
        <authorList>
            <person name="Nowell W R."/>
        </authorList>
    </citation>
    <scope>NUCLEOTIDE SEQUENCE</scope>
</reference>
<dbReference type="PRINTS" id="PR00315">
    <property type="entry name" value="ELONGATNFCT"/>
</dbReference>
<evidence type="ECO:0000313" key="4">
    <source>
        <dbReference type="EMBL" id="CAF1212178.1"/>
    </source>
</evidence>
<evidence type="ECO:0000259" key="3">
    <source>
        <dbReference type="PROSITE" id="PS51722"/>
    </source>
</evidence>